<evidence type="ECO:0000313" key="1">
    <source>
        <dbReference type="EMBL" id="QJA45432.1"/>
    </source>
</evidence>
<organism evidence="1">
    <name type="scientific">viral metagenome</name>
    <dbReference type="NCBI Taxonomy" id="1070528"/>
    <lineage>
        <taxon>unclassified sequences</taxon>
        <taxon>metagenomes</taxon>
        <taxon>organismal metagenomes</taxon>
    </lineage>
</organism>
<protein>
    <submittedName>
        <fullName evidence="1">Uncharacterized protein</fullName>
    </submittedName>
</protein>
<gene>
    <name evidence="1" type="ORF">TM448A00237_0038</name>
</gene>
<reference evidence="1" key="1">
    <citation type="submission" date="2020-03" db="EMBL/GenBank/DDBJ databases">
        <title>The deep terrestrial virosphere.</title>
        <authorList>
            <person name="Holmfeldt K."/>
            <person name="Nilsson E."/>
            <person name="Simone D."/>
            <person name="Lopez-Fernandez M."/>
            <person name="Wu X."/>
            <person name="de Brujin I."/>
            <person name="Lundin D."/>
            <person name="Andersson A."/>
            <person name="Bertilsson S."/>
            <person name="Dopson M."/>
        </authorList>
    </citation>
    <scope>NUCLEOTIDE SEQUENCE</scope>
    <source>
        <strain evidence="1">TM448A00237</strain>
    </source>
</reference>
<dbReference type="AlphaFoldDB" id="A0A6H1ZDA0"/>
<accession>A0A6H1ZDA0</accession>
<name>A0A6H1ZDA0_9ZZZZ</name>
<dbReference type="EMBL" id="MT143990">
    <property type="protein sequence ID" value="QJA45432.1"/>
    <property type="molecule type" value="Genomic_DNA"/>
</dbReference>
<sequence length="61" mass="7101">MKLSGRVLGRQSGIFSTYERRYCDSCIKYDPKNGNCSILKRKVMCPEESNCSWFMKKLGEK</sequence>
<proteinExistence type="predicted"/>